<dbReference type="InterPro" id="IPR002731">
    <property type="entry name" value="ATPase_BadF"/>
</dbReference>
<feature type="domain" description="ATPase BadF/BadG/BcrA/BcrD type" evidence="1">
    <location>
        <begin position="10"/>
        <end position="117"/>
    </location>
</feature>
<dbReference type="InterPro" id="IPR018709">
    <property type="entry name" value="CoA_activase_DUF2229"/>
</dbReference>
<dbReference type="SUPFAM" id="SSF53067">
    <property type="entry name" value="Actin-like ATPase domain"/>
    <property type="match status" value="1"/>
</dbReference>
<dbReference type="InterPro" id="IPR043129">
    <property type="entry name" value="ATPase_NBD"/>
</dbReference>
<accession>X1TA48</accession>
<reference evidence="3" key="1">
    <citation type="journal article" date="2014" name="Front. Microbiol.">
        <title>High frequency of phylogenetically diverse reductive dehalogenase-homologous genes in deep subseafloor sedimentary metagenomes.</title>
        <authorList>
            <person name="Kawai M."/>
            <person name="Futagami T."/>
            <person name="Toyoda A."/>
            <person name="Takaki Y."/>
            <person name="Nishi S."/>
            <person name="Hori S."/>
            <person name="Arai W."/>
            <person name="Tsubouchi T."/>
            <person name="Morono Y."/>
            <person name="Uchiyama I."/>
            <person name="Ito T."/>
            <person name="Fujiyama A."/>
            <person name="Inagaki F."/>
            <person name="Takami H."/>
        </authorList>
    </citation>
    <scope>NUCLEOTIDE SEQUENCE</scope>
    <source>
        <strain evidence="3">Expedition CK06-06</strain>
    </source>
</reference>
<protein>
    <recommendedName>
        <fullName evidence="4">ATPase BadF/BadG/BcrA/BcrD type domain-containing protein</fullName>
    </recommendedName>
</protein>
<dbReference type="PANTHER" id="PTHR32329">
    <property type="entry name" value="BIFUNCTIONAL PROTEIN [INCLUDES 2-HYDROXYACYL-COA DEHYDRATASE (N-TER) AND ITS ACTIVATOR DOMAIN (C_TERM)-RELATED"/>
    <property type="match status" value="1"/>
</dbReference>
<dbReference type="AlphaFoldDB" id="X1TA48"/>
<evidence type="ECO:0008006" key="4">
    <source>
        <dbReference type="Google" id="ProtNLM"/>
    </source>
</evidence>
<feature type="non-terminal residue" evidence="3">
    <location>
        <position position="1"/>
    </location>
</feature>
<feature type="non-terminal residue" evidence="3">
    <location>
        <position position="298"/>
    </location>
</feature>
<proteinExistence type="predicted"/>
<dbReference type="PANTHER" id="PTHR32329:SF7">
    <property type="entry name" value="ACTIVATOR OF 2-HYDROXYACYL-COA-HYDRATASE"/>
    <property type="match status" value="1"/>
</dbReference>
<dbReference type="Pfam" id="PF09989">
    <property type="entry name" value="DUF2229"/>
    <property type="match status" value="1"/>
</dbReference>
<dbReference type="Gene3D" id="3.30.420.40">
    <property type="match status" value="1"/>
</dbReference>
<feature type="domain" description="DUF2229" evidence="2">
    <location>
        <begin position="216"/>
        <end position="297"/>
    </location>
</feature>
<comment type="caution">
    <text evidence="3">The sequence shown here is derived from an EMBL/GenBank/DDBJ whole genome shotgun (WGS) entry which is preliminary data.</text>
</comment>
<name>X1TA48_9ZZZZ</name>
<organism evidence="3">
    <name type="scientific">marine sediment metagenome</name>
    <dbReference type="NCBI Taxonomy" id="412755"/>
    <lineage>
        <taxon>unclassified sequences</taxon>
        <taxon>metagenomes</taxon>
        <taxon>ecological metagenomes</taxon>
    </lineage>
</organism>
<dbReference type="InterPro" id="IPR051805">
    <property type="entry name" value="Dehydratase_Activator_Redct"/>
</dbReference>
<evidence type="ECO:0000259" key="2">
    <source>
        <dbReference type="Pfam" id="PF09989"/>
    </source>
</evidence>
<dbReference type="Pfam" id="PF01869">
    <property type="entry name" value="BcrAD_BadFG"/>
    <property type="match status" value="1"/>
</dbReference>
<gene>
    <name evidence="3" type="ORF">S12H4_19530</name>
</gene>
<evidence type="ECO:0000313" key="3">
    <source>
        <dbReference type="EMBL" id="GAI84420.1"/>
    </source>
</evidence>
<sequence length="298" mass="33601">EELGINIKKEFEQIAFSSDSPADLGDRCTVFMESALFEHLQRGFPIPHLVGGLAYSVVHNYLNKVVENRKIGNNIFFQGGTACNTSVVAAFEKILGKRITVPPHNEVLGAIGAAIVAAEEIEAESKFKGFALTEADYRIESFVCQDCPNHCKVNQVWIEGEEKPLTYGDRCDKYSGKEGRKKIEGIPNLFKERDRLLFAREKTLLRSAGNDNKRKRIGIPRALHTYELLPLWESFFTELGYEVILSDRTNDGIIHQGIEIVVADTCFPIKVTHGHVLNLLEKDLDYIFIPSIIDFEKE</sequence>
<evidence type="ECO:0000259" key="1">
    <source>
        <dbReference type="Pfam" id="PF01869"/>
    </source>
</evidence>
<dbReference type="EMBL" id="BARW01009775">
    <property type="protein sequence ID" value="GAI84420.1"/>
    <property type="molecule type" value="Genomic_DNA"/>
</dbReference>